<dbReference type="InterPro" id="IPR000551">
    <property type="entry name" value="MerR-type_HTH_dom"/>
</dbReference>
<dbReference type="CDD" id="cd00592">
    <property type="entry name" value="HTH_MerR-like"/>
    <property type="match status" value="1"/>
</dbReference>
<protein>
    <recommendedName>
        <fullName evidence="1">HTH merR-type domain-containing protein</fullName>
    </recommendedName>
</protein>
<reference evidence="3" key="1">
    <citation type="journal article" date="2019" name="Int. J. Syst. Evol. Microbiol.">
        <title>The Global Catalogue of Microorganisms (GCM) 10K type strain sequencing project: providing services to taxonomists for standard genome sequencing and annotation.</title>
        <authorList>
            <consortium name="The Broad Institute Genomics Platform"/>
            <consortium name="The Broad Institute Genome Sequencing Center for Infectious Disease"/>
            <person name="Wu L."/>
            <person name="Ma J."/>
        </authorList>
    </citation>
    <scope>NUCLEOTIDE SEQUENCE [LARGE SCALE GENOMIC DNA]</scope>
    <source>
        <strain evidence="3">JCM 15572</strain>
    </source>
</reference>
<dbReference type="RefSeq" id="WP_344239925.1">
    <property type="nucleotide sequence ID" value="NZ_BAAAPH010000028.1"/>
</dbReference>
<comment type="caution">
    <text evidence="2">The sequence shown here is derived from an EMBL/GenBank/DDBJ whole genome shotgun (WGS) entry which is preliminary data.</text>
</comment>
<dbReference type="SUPFAM" id="SSF46955">
    <property type="entry name" value="Putative DNA-binding domain"/>
    <property type="match status" value="1"/>
</dbReference>
<dbReference type="InterPro" id="IPR009061">
    <property type="entry name" value="DNA-bd_dom_put_sf"/>
</dbReference>
<evidence type="ECO:0000313" key="2">
    <source>
        <dbReference type="EMBL" id="GAA1600099.1"/>
    </source>
</evidence>
<organism evidence="2 3">
    <name type="scientific">Kribbella hippodromi</name>
    <dbReference type="NCBI Taxonomy" id="434347"/>
    <lineage>
        <taxon>Bacteria</taxon>
        <taxon>Bacillati</taxon>
        <taxon>Actinomycetota</taxon>
        <taxon>Actinomycetes</taxon>
        <taxon>Propionibacteriales</taxon>
        <taxon>Kribbellaceae</taxon>
        <taxon>Kribbella</taxon>
    </lineage>
</organism>
<feature type="domain" description="HTH merR-type" evidence="1">
    <location>
        <begin position="3"/>
        <end position="52"/>
    </location>
</feature>
<dbReference type="Pfam" id="PF13411">
    <property type="entry name" value="MerR_1"/>
    <property type="match status" value="1"/>
</dbReference>
<evidence type="ECO:0000259" key="1">
    <source>
        <dbReference type="PROSITE" id="PS50937"/>
    </source>
</evidence>
<dbReference type="PROSITE" id="PS50937">
    <property type="entry name" value="HTH_MERR_2"/>
    <property type="match status" value="1"/>
</dbReference>
<evidence type="ECO:0000313" key="3">
    <source>
        <dbReference type="Proteomes" id="UP001501705"/>
    </source>
</evidence>
<accession>A0ABP4Q7P5</accession>
<dbReference type="Proteomes" id="UP001501705">
    <property type="component" value="Unassembled WGS sequence"/>
</dbReference>
<dbReference type="SMART" id="SM00422">
    <property type="entry name" value="HTH_MERR"/>
    <property type="match status" value="1"/>
</dbReference>
<gene>
    <name evidence="2" type="ORF">GCM10009804_65980</name>
</gene>
<name>A0ABP4Q7P5_9ACTN</name>
<keyword evidence="3" id="KW-1185">Reference proteome</keyword>
<dbReference type="Gene3D" id="1.10.1660.10">
    <property type="match status" value="1"/>
</dbReference>
<dbReference type="EMBL" id="BAAAPH010000028">
    <property type="protein sequence ID" value="GAA1600099.1"/>
    <property type="molecule type" value="Genomic_DNA"/>
</dbReference>
<sequence length="148" mass="16468">MSTVPIGPAAALYEVAPSTLRWWEREGVLGTDRGADGRRRYGDEELRLIGFVYLCHVVGLMPLDKTAIVVGAAVERERWQRTVNEEIAALDARIDDLTAAREYLRHLLTCTSDPPVDCAHLHAELLRRTPVGRFPDTTDLTTAAREAT</sequence>
<proteinExistence type="predicted"/>